<proteinExistence type="predicted"/>
<organism evidence="3 4">
    <name type="scientific">candidate division WWE3 bacterium RIFCSPHIGHO2_01_FULL_42_13</name>
    <dbReference type="NCBI Taxonomy" id="1802617"/>
    <lineage>
        <taxon>Bacteria</taxon>
        <taxon>Katanobacteria</taxon>
    </lineage>
</organism>
<dbReference type="InterPro" id="IPR040811">
    <property type="entry name" value="SLATT_4"/>
</dbReference>
<accession>A0A1F4URE6</accession>
<gene>
    <name evidence="3" type="ORF">A2886_01865</name>
</gene>
<keyword evidence="1" id="KW-0812">Transmembrane</keyword>
<comment type="caution">
    <text evidence="3">The sequence shown here is derived from an EMBL/GenBank/DDBJ whole genome shotgun (WGS) entry which is preliminary data.</text>
</comment>
<dbReference type="AlphaFoldDB" id="A0A1F4URE6"/>
<dbReference type="Pfam" id="PF18186">
    <property type="entry name" value="SLATT_4"/>
    <property type="match status" value="1"/>
</dbReference>
<feature type="transmembrane region" description="Helical" evidence="1">
    <location>
        <begin position="39"/>
        <end position="57"/>
    </location>
</feature>
<evidence type="ECO:0000256" key="1">
    <source>
        <dbReference type="SAM" id="Phobius"/>
    </source>
</evidence>
<feature type="transmembrane region" description="Helical" evidence="1">
    <location>
        <begin position="63"/>
        <end position="84"/>
    </location>
</feature>
<evidence type="ECO:0000313" key="3">
    <source>
        <dbReference type="EMBL" id="OGC47489.1"/>
    </source>
</evidence>
<evidence type="ECO:0000259" key="2">
    <source>
        <dbReference type="Pfam" id="PF18186"/>
    </source>
</evidence>
<keyword evidence="1" id="KW-0472">Membrane</keyword>
<feature type="domain" description="SMODS and SLOG-associating 2TM effector" evidence="2">
    <location>
        <begin position="8"/>
        <end position="169"/>
    </location>
</feature>
<name>A0A1F4URE6_UNCKA</name>
<dbReference type="Proteomes" id="UP000176608">
    <property type="component" value="Unassembled WGS sequence"/>
</dbReference>
<dbReference type="EMBL" id="MEVA01000008">
    <property type="protein sequence ID" value="OGC47489.1"/>
    <property type="molecule type" value="Genomic_DNA"/>
</dbReference>
<dbReference type="NCBIfam" id="NF033632">
    <property type="entry name" value="SLATT_4"/>
    <property type="match status" value="1"/>
</dbReference>
<reference evidence="3 4" key="1">
    <citation type="journal article" date="2016" name="Nat. Commun.">
        <title>Thousands of microbial genomes shed light on interconnected biogeochemical processes in an aquifer system.</title>
        <authorList>
            <person name="Anantharaman K."/>
            <person name="Brown C.T."/>
            <person name="Hug L.A."/>
            <person name="Sharon I."/>
            <person name="Castelle C.J."/>
            <person name="Probst A.J."/>
            <person name="Thomas B.C."/>
            <person name="Singh A."/>
            <person name="Wilkins M.J."/>
            <person name="Karaoz U."/>
            <person name="Brodie E.L."/>
            <person name="Williams K.H."/>
            <person name="Hubbard S.S."/>
            <person name="Banfield J.F."/>
        </authorList>
    </citation>
    <scope>NUCLEOTIDE SEQUENCE [LARGE SCALE GENOMIC DNA]</scope>
</reference>
<keyword evidence="1" id="KW-1133">Transmembrane helix</keyword>
<protein>
    <recommendedName>
        <fullName evidence="2">SMODS and SLOG-associating 2TM effector domain-containing protein</fullName>
    </recommendedName>
</protein>
<dbReference type="STRING" id="1802617.A2886_01865"/>
<evidence type="ECO:0000313" key="4">
    <source>
        <dbReference type="Proteomes" id="UP000176608"/>
    </source>
</evidence>
<sequence>MDKINLQVIRESFGRTVYSHKTYEKEFEIQEWKAGVFKWINIIALAIGSSTLLGTLITDQKGLLIIGAVFTALGLALAIFQLSFNPEEKAYKYKQSANQLWQIREKYTCLIADIMNGKIKEEDIQAKRDQLLKELDLVYKNSLPTSAKAYGKASKALKEQEEYTFSNAEINKFLPKDLWLED</sequence>